<dbReference type="InterPro" id="IPR014919">
    <property type="entry name" value="XisH"/>
</dbReference>
<sequence length="59" mass="6820">MPVLDLYHNTVENAQLKDGWTITSDPLHLTYPDYQLHLAVREITYKSLFGESIGQLMIE</sequence>
<evidence type="ECO:0000313" key="1">
    <source>
        <dbReference type="EMBL" id="MBE9114994.1"/>
    </source>
</evidence>
<accession>A0A8J7B710</accession>
<dbReference type="Pfam" id="PF08814">
    <property type="entry name" value="XisH"/>
    <property type="match status" value="1"/>
</dbReference>
<reference evidence="1" key="1">
    <citation type="submission" date="2020-10" db="EMBL/GenBank/DDBJ databases">
        <authorList>
            <person name="Castelo-Branco R."/>
            <person name="Eusebio N."/>
            <person name="Adriana R."/>
            <person name="Vieira A."/>
            <person name="Brugerolle De Fraissinette N."/>
            <person name="Rezende De Castro R."/>
            <person name="Schneider M.P."/>
            <person name="Vasconcelos V."/>
            <person name="Leao P.N."/>
        </authorList>
    </citation>
    <scope>NUCLEOTIDE SEQUENCE</scope>
    <source>
        <strain evidence="1">LEGE 07157</strain>
    </source>
</reference>
<dbReference type="EMBL" id="JADEWZ010000004">
    <property type="protein sequence ID" value="MBE9114994.1"/>
    <property type="molecule type" value="Genomic_DNA"/>
</dbReference>
<dbReference type="GO" id="GO:0003676">
    <property type="term" value="F:nucleic acid binding"/>
    <property type="evidence" value="ECO:0007669"/>
    <property type="project" value="InterPro"/>
</dbReference>
<name>A0A8J7B710_9CYAN</name>
<dbReference type="Gene3D" id="3.40.1350.10">
    <property type="match status" value="1"/>
</dbReference>
<gene>
    <name evidence="1" type="ORF">IQ249_03685</name>
</gene>
<dbReference type="RefSeq" id="WP_194028087.1">
    <property type="nucleotide sequence ID" value="NZ_JADEWZ010000004.1"/>
</dbReference>
<organism evidence="1 2">
    <name type="scientific">Lusitaniella coriacea LEGE 07157</name>
    <dbReference type="NCBI Taxonomy" id="945747"/>
    <lineage>
        <taxon>Bacteria</taxon>
        <taxon>Bacillati</taxon>
        <taxon>Cyanobacteriota</taxon>
        <taxon>Cyanophyceae</taxon>
        <taxon>Spirulinales</taxon>
        <taxon>Lusitaniellaceae</taxon>
        <taxon>Lusitaniella</taxon>
    </lineage>
</organism>
<dbReference type="InterPro" id="IPR011335">
    <property type="entry name" value="Restrct_endonuc-II-like"/>
</dbReference>
<protein>
    <submittedName>
        <fullName evidence="1">Uncharacterized protein</fullName>
    </submittedName>
</protein>
<dbReference type="InterPro" id="IPR011856">
    <property type="entry name" value="tRNA_endonuc-like_dom_sf"/>
</dbReference>
<evidence type="ECO:0000313" key="2">
    <source>
        <dbReference type="Proteomes" id="UP000654482"/>
    </source>
</evidence>
<dbReference type="Proteomes" id="UP000654482">
    <property type="component" value="Unassembled WGS sequence"/>
</dbReference>
<keyword evidence="2" id="KW-1185">Reference proteome</keyword>
<dbReference type="SUPFAM" id="SSF52980">
    <property type="entry name" value="Restriction endonuclease-like"/>
    <property type="match status" value="1"/>
</dbReference>
<dbReference type="AlphaFoldDB" id="A0A8J7B710"/>
<comment type="caution">
    <text evidence="1">The sequence shown here is derived from an EMBL/GenBank/DDBJ whole genome shotgun (WGS) entry which is preliminary data.</text>
</comment>
<proteinExistence type="predicted"/>